<feature type="binding site" evidence="6">
    <location>
        <position position="235"/>
    </location>
    <ligand>
        <name>a divalent metal cation</name>
        <dbReference type="ChEBI" id="CHEBI:60240"/>
        <label>2</label>
        <note>catalytic</note>
    </ligand>
</feature>
<dbReference type="InterPro" id="IPR036005">
    <property type="entry name" value="Creatinase/aminopeptidase-like"/>
</dbReference>
<dbReference type="SUPFAM" id="SSF55920">
    <property type="entry name" value="Creatinase/aminopeptidase"/>
    <property type="match status" value="1"/>
</dbReference>
<dbReference type="EC" id="3.4.11.18" evidence="6 7"/>
<dbReference type="InterPro" id="IPR000994">
    <property type="entry name" value="Pept_M24"/>
</dbReference>
<feature type="binding site" evidence="6">
    <location>
        <position position="108"/>
    </location>
    <ligand>
        <name>a divalent metal cation</name>
        <dbReference type="ChEBI" id="CHEBI:60240"/>
        <label>2</label>
        <note>catalytic</note>
    </ligand>
</feature>
<reference evidence="9 10" key="1">
    <citation type="journal article" date="2016" name="Nat. Commun.">
        <title>Thousands of microbial genomes shed light on interconnected biogeochemical processes in an aquifer system.</title>
        <authorList>
            <person name="Anantharaman K."/>
            <person name="Brown C.T."/>
            <person name="Hug L.A."/>
            <person name="Sharon I."/>
            <person name="Castelle C.J."/>
            <person name="Probst A.J."/>
            <person name="Thomas B.C."/>
            <person name="Singh A."/>
            <person name="Wilkins M.J."/>
            <person name="Karaoz U."/>
            <person name="Brodie E.L."/>
            <person name="Williams K.H."/>
            <person name="Hubbard S.S."/>
            <person name="Banfield J.F."/>
        </authorList>
    </citation>
    <scope>NUCLEOTIDE SEQUENCE [LARGE SCALE GENOMIC DNA]</scope>
    <source>
        <strain evidence="10">RIFCSPHIGHO2_01_FULL_58_15</strain>
    </source>
</reference>
<evidence type="ECO:0000313" key="10">
    <source>
        <dbReference type="Proteomes" id="UP000178690"/>
    </source>
</evidence>
<feature type="binding site" evidence="6">
    <location>
        <position position="108"/>
    </location>
    <ligand>
        <name>a divalent metal cation</name>
        <dbReference type="ChEBI" id="CHEBI:60240"/>
        <label>1</label>
    </ligand>
</feature>
<dbReference type="GO" id="GO:0006508">
    <property type="term" value="P:proteolysis"/>
    <property type="evidence" value="ECO:0007669"/>
    <property type="project" value="UniProtKB-KW"/>
</dbReference>
<keyword evidence="5 6" id="KW-0378">Hydrolase</keyword>
<comment type="similarity">
    <text evidence="6">Belongs to the peptidase M24A family. Methionine aminopeptidase type 1 subfamily.</text>
</comment>
<accession>A0A1G2PMG2</accession>
<dbReference type="PANTHER" id="PTHR43330:SF27">
    <property type="entry name" value="METHIONINE AMINOPEPTIDASE"/>
    <property type="match status" value="1"/>
</dbReference>
<evidence type="ECO:0000256" key="4">
    <source>
        <dbReference type="ARBA" id="ARBA00022723"/>
    </source>
</evidence>
<evidence type="ECO:0000256" key="2">
    <source>
        <dbReference type="ARBA" id="ARBA00022438"/>
    </source>
</evidence>
<dbReference type="Pfam" id="PF00557">
    <property type="entry name" value="Peptidase_M24"/>
    <property type="match status" value="1"/>
</dbReference>
<evidence type="ECO:0000256" key="6">
    <source>
        <dbReference type="HAMAP-Rule" id="MF_01974"/>
    </source>
</evidence>
<dbReference type="Proteomes" id="UP000178690">
    <property type="component" value="Unassembled WGS sequence"/>
</dbReference>
<keyword evidence="4 6" id="KW-0479">Metal-binding</keyword>
<proteinExistence type="inferred from homology"/>
<protein>
    <recommendedName>
        <fullName evidence="6 7">Methionine aminopeptidase</fullName>
        <shortName evidence="6">MAP</shortName>
        <shortName evidence="6">MetAP</shortName>
        <ecNumber evidence="6 7">3.4.11.18</ecNumber>
    </recommendedName>
    <alternativeName>
        <fullName evidence="6">Peptidase M</fullName>
    </alternativeName>
</protein>
<comment type="caution">
    <text evidence="9">The sequence shown here is derived from an EMBL/GenBank/DDBJ whole genome shotgun (WGS) entry which is preliminary data.</text>
</comment>
<sequence>MSERTAKYNSEEIAGIRRSCAAAASILQELVAYAKPGVNPLQIDEIARARIRDAGVEPAFLGYEHFPAVLCTSVNNIVVHGVPNEHPFRDGDLLGLDFGVVLDGWYSDVAVTIPIGRVGTETQRLLDVTREALDFGIAQAKPGNRVGDISAAIQRHVEAASFQVIRELVGHGVGRQLHEPPQIPNFGKPGTGPELTEGMVIAIEPITSLSSPHVRLAADGFSYETTDGSLAAHFEHTIVITSRGSQILTAVDT</sequence>
<feature type="binding site" evidence="6">
    <location>
        <position position="80"/>
    </location>
    <ligand>
        <name>substrate</name>
    </ligand>
</feature>
<organism evidence="9 10">
    <name type="scientific">Terrybacteria sp. (strain RIFCSPHIGHO2_01_FULL_58_15)</name>
    <dbReference type="NCBI Taxonomy" id="1802363"/>
    <lineage>
        <taxon>Bacteria</taxon>
        <taxon>Candidatus Terryibacteriota</taxon>
    </lineage>
</organism>
<evidence type="ECO:0000256" key="5">
    <source>
        <dbReference type="ARBA" id="ARBA00022801"/>
    </source>
</evidence>
<evidence type="ECO:0000256" key="3">
    <source>
        <dbReference type="ARBA" id="ARBA00022670"/>
    </source>
</evidence>
<dbReference type="HAMAP" id="MF_01974">
    <property type="entry name" value="MetAP_1"/>
    <property type="match status" value="1"/>
</dbReference>
<dbReference type="CDD" id="cd01086">
    <property type="entry name" value="MetAP1"/>
    <property type="match status" value="1"/>
</dbReference>
<keyword evidence="3 6" id="KW-0645">Protease</keyword>
<dbReference type="GO" id="GO:0004239">
    <property type="term" value="F:initiator methionyl aminopeptidase activity"/>
    <property type="evidence" value="ECO:0007669"/>
    <property type="project" value="UniProtKB-UniRule"/>
</dbReference>
<comment type="subunit">
    <text evidence="6">Monomer.</text>
</comment>
<dbReference type="PANTHER" id="PTHR43330">
    <property type="entry name" value="METHIONINE AMINOPEPTIDASE"/>
    <property type="match status" value="1"/>
</dbReference>
<comment type="catalytic activity">
    <reaction evidence="6 7">
        <text>Release of N-terminal amino acids, preferentially methionine, from peptides and arylamides.</text>
        <dbReference type="EC" id="3.4.11.18"/>
    </reaction>
</comment>
<feature type="binding site" evidence="6">
    <location>
        <position position="97"/>
    </location>
    <ligand>
        <name>a divalent metal cation</name>
        <dbReference type="ChEBI" id="CHEBI:60240"/>
        <label>1</label>
    </ligand>
</feature>
<evidence type="ECO:0000313" key="9">
    <source>
        <dbReference type="EMBL" id="OHA49463.1"/>
    </source>
</evidence>
<dbReference type="InterPro" id="IPR001714">
    <property type="entry name" value="Pept_M24_MAP"/>
</dbReference>
<feature type="binding site" evidence="6">
    <location>
        <position position="235"/>
    </location>
    <ligand>
        <name>a divalent metal cation</name>
        <dbReference type="ChEBI" id="CHEBI:60240"/>
        <label>1</label>
    </ligand>
</feature>
<feature type="binding site" evidence="6">
    <location>
        <position position="178"/>
    </location>
    <ligand>
        <name>substrate</name>
    </ligand>
</feature>
<feature type="binding site" evidence="6">
    <location>
        <position position="171"/>
    </location>
    <ligand>
        <name>a divalent metal cation</name>
        <dbReference type="ChEBI" id="CHEBI:60240"/>
        <label>2</label>
        <note>catalytic</note>
    </ligand>
</feature>
<feature type="domain" description="Peptidase M24" evidence="8">
    <location>
        <begin position="15"/>
        <end position="241"/>
    </location>
</feature>
<comment type="function">
    <text evidence="1 6">Removes the N-terminal methionine from nascent proteins. The N-terminal methionine is often cleaved when the second residue in the primary sequence is small and uncharged (Met-Ala-, Cys, Gly, Pro, Ser, Thr, or Val). Requires deformylation of the N(alpha)-formylated initiator methionine before it can be hydrolyzed.</text>
</comment>
<dbReference type="NCBIfam" id="TIGR00500">
    <property type="entry name" value="met_pdase_I"/>
    <property type="match status" value="1"/>
</dbReference>
<gene>
    <name evidence="6" type="primary">map</name>
    <name evidence="9" type="ORF">A2682_00345</name>
</gene>
<dbReference type="Gene3D" id="3.90.230.10">
    <property type="entry name" value="Creatinase/methionine aminopeptidase superfamily"/>
    <property type="match status" value="1"/>
</dbReference>
<feature type="binding site" evidence="6">
    <location>
        <position position="204"/>
    </location>
    <ligand>
        <name>a divalent metal cation</name>
        <dbReference type="ChEBI" id="CHEBI:60240"/>
        <label>2</label>
        <note>catalytic</note>
    </ligand>
</feature>
<dbReference type="GO" id="GO:0005829">
    <property type="term" value="C:cytosol"/>
    <property type="evidence" value="ECO:0007669"/>
    <property type="project" value="TreeGrafter"/>
</dbReference>
<comment type="cofactor">
    <cofactor evidence="6">
        <name>Co(2+)</name>
        <dbReference type="ChEBI" id="CHEBI:48828"/>
    </cofactor>
    <cofactor evidence="6">
        <name>Zn(2+)</name>
        <dbReference type="ChEBI" id="CHEBI:29105"/>
    </cofactor>
    <cofactor evidence="6">
        <name>Mn(2+)</name>
        <dbReference type="ChEBI" id="CHEBI:29035"/>
    </cofactor>
    <cofactor evidence="6">
        <name>Fe(2+)</name>
        <dbReference type="ChEBI" id="CHEBI:29033"/>
    </cofactor>
    <text evidence="6">Binds 2 divalent metal cations per subunit. Has a high-affinity and a low affinity metal-binding site. The true nature of the physiological cofactor is under debate. The enzyme is active with cobalt, zinc, manganese or divalent iron ions. Most likely, methionine aminopeptidases function as mononuclear Fe(2+)-metalloproteases under physiological conditions, and the catalytically relevant metal-binding site has been assigned to the histidine-containing high-affinity site.</text>
</comment>
<dbReference type="PRINTS" id="PR00599">
    <property type="entry name" value="MAPEPTIDASE"/>
</dbReference>
<evidence type="ECO:0000259" key="8">
    <source>
        <dbReference type="Pfam" id="PF00557"/>
    </source>
</evidence>
<name>A0A1G2PMG2_TERXR</name>
<evidence type="ECO:0000256" key="7">
    <source>
        <dbReference type="RuleBase" id="RU003653"/>
    </source>
</evidence>
<keyword evidence="2 6" id="KW-0031">Aminopeptidase</keyword>
<dbReference type="AlphaFoldDB" id="A0A1G2PMG2"/>
<dbReference type="InterPro" id="IPR002467">
    <property type="entry name" value="Pept_M24A_MAP1"/>
</dbReference>
<dbReference type="GO" id="GO:0046872">
    <property type="term" value="F:metal ion binding"/>
    <property type="evidence" value="ECO:0007669"/>
    <property type="project" value="UniProtKB-UniRule"/>
</dbReference>
<dbReference type="EMBL" id="MHST01000009">
    <property type="protein sequence ID" value="OHA49463.1"/>
    <property type="molecule type" value="Genomic_DNA"/>
</dbReference>
<evidence type="ECO:0000256" key="1">
    <source>
        <dbReference type="ARBA" id="ARBA00002521"/>
    </source>
</evidence>
<dbReference type="STRING" id="1802363.A2682_00345"/>
<dbReference type="GO" id="GO:0070006">
    <property type="term" value="F:metalloaminopeptidase activity"/>
    <property type="evidence" value="ECO:0007669"/>
    <property type="project" value="UniProtKB-UniRule"/>
</dbReference>